<evidence type="ECO:0000259" key="2">
    <source>
        <dbReference type="SMART" id="SM00331"/>
    </source>
</evidence>
<evidence type="ECO:0000256" key="1">
    <source>
        <dbReference type="ARBA" id="ARBA00022801"/>
    </source>
</evidence>
<evidence type="ECO:0000313" key="4">
    <source>
        <dbReference type="Proteomes" id="UP000269669"/>
    </source>
</evidence>
<accession>A0A428MP23</accession>
<dbReference type="Gene3D" id="3.30.450.40">
    <property type="match status" value="1"/>
</dbReference>
<dbReference type="InterPro" id="IPR029016">
    <property type="entry name" value="GAF-like_dom_sf"/>
</dbReference>
<dbReference type="EMBL" id="RSDW01000001">
    <property type="protein sequence ID" value="RSL18678.1"/>
    <property type="molecule type" value="Genomic_DNA"/>
</dbReference>
<dbReference type="AlphaFoldDB" id="A0A428MP23"/>
<dbReference type="OrthoDB" id="9807247at2"/>
<dbReference type="PANTHER" id="PTHR43156:SF2">
    <property type="entry name" value="STAGE II SPORULATION PROTEIN E"/>
    <property type="match status" value="1"/>
</dbReference>
<comment type="caution">
    <text evidence="3">The sequence shown here is derived from an EMBL/GenBank/DDBJ whole genome shotgun (WGS) entry which is preliminary data.</text>
</comment>
<dbReference type="GO" id="GO:0016791">
    <property type="term" value="F:phosphatase activity"/>
    <property type="evidence" value="ECO:0007669"/>
    <property type="project" value="TreeGrafter"/>
</dbReference>
<feature type="domain" description="PPM-type phosphatase" evidence="2">
    <location>
        <begin position="170"/>
        <end position="387"/>
    </location>
</feature>
<proteinExistence type="predicted"/>
<dbReference type="Gene3D" id="3.60.40.10">
    <property type="entry name" value="PPM-type phosphatase domain"/>
    <property type="match status" value="1"/>
</dbReference>
<organism evidence="3 4">
    <name type="scientific">Edaphobacter aggregans</name>
    <dbReference type="NCBI Taxonomy" id="570835"/>
    <lineage>
        <taxon>Bacteria</taxon>
        <taxon>Pseudomonadati</taxon>
        <taxon>Acidobacteriota</taxon>
        <taxon>Terriglobia</taxon>
        <taxon>Terriglobales</taxon>
        <taxon>Acidobacteriaceae</taxon>
        <taxon>Edaphobacter</taxon>
    </lineage>
</organism>
<reference evidence="3 4" key="1">
    <citation type="submission" date="2018-12" db="EMBL/GenBank/DDBJ databases">
        <title>Sequencing of bacterial isolates from soil warming experiment in Harvard Forest, Massachusetts, USA.</title>
        <authorList>
            <person name="Deangelis K."/>
        </authorList>
    </citation>
    <scope>NUCLEOTIDE SEQUENCE [LARGE SCALE GENOMIC DNA]</scope>
    <source>
        <strain evidence="3 4">EB153</strain>
    </source>
</reference>
<gene>
    <name evidence="3" type="ORF">EDE15_4274</name>
</gene>
<dbReference type="Pfam" id="PF07228">
    <property type="entry name" value="SpoIIE"/>
    <property type="match status" value="1"/>
</dbReference>
<keyword evidence="1" id="KW-0378">Hydrolase</keyword>
<dbReference type="SUPFAM" id="SSF81606">
    <property type="entry name" value="PP2C-like"/>
    <property type="match status" value="1"/>
</dbReference>
<dbReference type="SMART" id="SM00331">
    <property type="entry name" value="PP2C_SIG"/>
    <property type="match status" value="1"/>
</dbReference>
<dbReference type="Proteomes" id="UP000269669">
    <property type="component" value="Unassembled WGS sequence"/>
</dbReference>
<keyword evidence="4" id="KW-1185">Reference proteome</keyword>
<dbReference type="InterPro" id="IPR001932">
    <property type="entry name" value="PPM-type_phosphatase-like_dom"/>
</dbReference>
<name>A0A428MP23_9BACT</name>
<dbReference type="SUPFAM" id="SSF55781">
    <property type="entry name" value="GAF domain-like"/>
    <property type="match status" value="1"/>
</dbReference>
<dbReference type="InterPro" id="IPR036457">
    <property type="entry name" value="PPM-type-like_dom_sf"/>
</dbReference>
<dbReference type="RefSeq" id="WP_125487002.1">
    <property type="nucleotide sequence ID" value="NZ_RSDW01000001.1"/>
</dbReference>
<evidence type="ECO:0000313" key="3">
    <source>
        <dbReference type="EMBL" id="RSL18678.1"/>
    </source>
</evidence>
<protein>
    <submittedName>
        <fullName evidence="3">Serine phosphatase RsbU (Regulator of sigma subunit)</fullName>
    </submittedName>
</protein>
<dbReference type="PANTHER" id="PTHR43156">
    <property type="entry name" value="STAGE II SPORULATION PROTEIN E-RELATED"/>
    <property type="match status" value="1"/>
</dbReference>
<sequence length="389" mass="42997">MELDETLFAQQQVIRLHALLEASRLIHSTIELDKVLVTVLKIVVRELEATGAFFTTFPHFYGEVPADFNDPKIREANDATGDSAKNRWVRFPLSDKAGQPFSELVAILPADRTLTLDEMDFLSSLAIQAAAAIENARFHERALEWRRVEADLAAARDIQRSLLPQQMPEISGYSIAAHSVTCYEVGGDYFDIVPLPSGDTVIVVADVAGKGLSSALVGTSFRSAFRAMASSETTLVDLATRMNLLHYNEGPEARRRYVTTFLTRLSPATNALEVVNAGHNPAFLVSATGDVRHIEASDRPVGIFPLSNYTSEKFLLDKGARLLIYTDGLTEACRGDEEFGGERLLQAFRNCNSVTAESILESLWATLRDFSDEPRLSDDMTALVLLRQR</sequence>
<dbReference type="InterPro" id="IPR052016">
    <property type="entry name" value="Bact_Sigma-Reg"/>
</dbReference>